<dbReference type="GO" id="GO:0004619">
    <property type="term" value="F:phosphoglycerate mutase activity"/>
    <property type="evidence" value="ECO:0007669"/>
    <property type="project" value="UniProtKB-EC"/>
</dbReference>
<keyword evidence="8" id="KW-0808">Transferase</keyword>
<dbReference type="InterPro" id="IPR004456">
    <property type="entry name" value="Pglycerate_mutase_ApgM"/>
</dbReference>
<dbReference type="PANTHER" id="PTHR31209">
    <property type="entry name" value="COFACTOR-INDEPENDENT PHOSPHOGLYCERATE MUTASE"/>
    <property type="match status" value="1"/>
</dbReference>
<dbReference type="GO" id="GO:0016301">
    <property type="term" value="F:kinase activity"/>
    <property type="evidence" value="ECO:0007669"/>
    <property type="project" value="UniProtKB-KW"/>
</dbReference>
<evidence type="ECO:0000256" key="4">
    <source>
        <dbReference type="ARBA" id="ARBA00005524"/>
    </source>
</evidence>
<feature type="domain" description="Metalloenzyme" evidence="7">
    <location>
        <begin position="114"/>
        <end position="276"/>
    </location>
</feature>
<organism evidence="8">
    <name type="scientific">human gut metagenome</name>
    <dbReference type="NCBI Taxonomy" id="408170"/>
    <lineage>
        <taxon>unclassified sequences</taxon>
        <taxon>metagenomes</taxon>
        <taxon>organismal metagenomes</taxon>
    </lineage>
</organism>
<dbReference type="PANTHER" id="PTHR31209:SF4">
    <property type="entry name" value="2,3-BISPHOSPHOGLYCERATE-INDEPENDENT PHOSPHOGLYCERATE MUTASE"/>
    <property type="match status" value="1"/>
</dbReference>
<comment type="catalytic activity">
    <reaction evidence="1">
        <text>(2R)-2-phosphoglycerate = (2R)-3-phosphoglycerate</text>
        <dbReference type="Rhea" id="RHEA:15901"/>
        <dbReference type="ChEBI" id="CHEBI:58272"/>
        <dbReference type="ChEBI" id="CHEBI:58289"/>
        <dbReference type="EC" id="5.4.2.12"/>
    </reaction>
</comment>
<dbReference type="InterPro" id="IPR017850">
    <property type="entry name" value="Alkaline_phosphatase_core_sf"/>
</dbReference>
<evidence type="ECO:0000259" key="7">
    <source>
        <dbReference type="Pfam" id="PF01676"/>
    </source>
</evidence>
<dbReference type="InterPro" id="IPR006124">
    <property type="entry name" value="Metalloenzyme"/>
</dbReference>
<evidence type="ECO:0000256" key="2">
    <source>
        <dbReference type="ARBA" id="ARBA00002315"/>
    </source>
</evidence>
<reference evidence="8" key="1">
    <citation type="journal article" date="2013" name="Environ. Microbiol.">
        <title>Microbiota from the distal guts of lean and obese adolescents exhibit partial functional redundancy besides clear differences in community structure.</title>
        <authorList>
            <person name="Ferrer M."/>
            <person name="Ruiz A."/>
            <person name="Lanza F."/>
            <person name="Haange S.B."/>
            <person name="Oberbach A."/>
            <person name="Till H."/>
            <person name="Bargiela R."/>
            <person name="Campoy C."/>
            <person name="Segura M.T."/>
            <person name="Richter M."/>
            <person name="von Bergen M."/>
            <person name="Seifert J."/>
            <person name="Suarez A."/>
        </authorList>
    </citation>
    <scope>NUCLEOTIDE SEQUENCE</scope>
</reference>
<evidence type="ECO:0000256" key="5">
    <source>
        <dbReference type="ARBA" id="ARBA00023152"/>
    </source>
</evidence>
<accession>K1TK06</accession>
<keyword evidence="5" id="KW-0324">Glycolysis</keyword>
<proteinExistence type="inferred from homology"/>
<dbReference type="Pfam" id="PF10143">
    <property type="entry name" value="PhosphMutase"/>
    <property type="match status" value="1"/>
</dbReference>
<keyword evidence="8" id="KW-0418">Kinase</keyword>
<evidence type="ECO:0000256" key="3">
    <source>
        <dbReference type="ARBA" id="ARBA00004921"/>
    </source>
</evidence>
<dbReference type="AlphaFoldDB" id="K1TK06"/>
<dbReference type="EMBL" id="AJWY01006527">
    <property type="protein sequence ID" value="EKC66610.1"/>
    <property type="molecule type" value="Genomic_DNA"/>
</dbReference>
<gene>
    <name evidence="8" type="ORF">LEA_09729</name>
</gene>
<protein>
    <submittedName>
        <fullName evidence="8">Putative homoserine kinase</fullName>
    </submittedName>
</protein>
<comment type="similarity">
    <text evidence="4">Belongs to the BPG-independent phosphoglycerate mutase family. A-PGAM subfamily.</text>
</comment>
<evidence type="ECO:0000313" key="8">
    <source>
        <dbReference type="EMBL" id="EKC66610.1"/>
    </source>
</evidence>
<name>K1TK06_9ZZZZ</name>
<dbReference type="SUPFAM" id="SSF53649">
    <property type="entry name" value="Alkaline phosphatase-like"/>
    <property type="match status" value="1"/>
</dbReference>
<comment type="pathway">
    <text evidence="3">Carbohydrate degradation.</text>
</comment>
<sequence length="299" mass="32239">MPFEHKHIISHSAGSIEGRESDELVTMLFDHPDFRPLAEQAGMVIHKGSSFRHLAVQSHVDIKGIQLAPPHDHLGEEIGPILPTGCPNADVLRELMRRAFDILDQHPINVARRAAGKLPANGVWFWAEGTAAALPNFPEHYGSDGGVVSAVPLCHGIGILTGLEAVTVPTATGEWDTDYAAKVAAALGVLKKHDFVALHLEGPDEATHNHDLEHKIYSIERLSADVVAPVTEALRAAGEDFRLLLLSDHMTYMANGAHGADPVPFVLYDSRVSEGSGLPYSEANGRKGPYVDDGAELMD</sequence>
<comment type="caution">
    <text evidence="8">The sequence shown here is derived from an EMBL/GenBank/DDBJ whole genome shotgun (WGS) entry which is preliminary data.</text>
</comment>
<evidence type="ECO:0000256" key="1">
    <source>
        <dbReference type="ARBA" id="ARBA00000370"/>
    </source>
</evidence>
<feature type="region of interest" description="Disordered" evidence="6">
    <location>
        <begin position="278"/>
        <end position="299"/>
    </location>
</feature>
<dbReference type="GO" id="GO:0046872">
    <property type="term" value="F:metal ion binding"/>
    <property type="evidence" value="ECO:0007669"/>
    <property type="project" value="InterPro"/>
</dbReference>
<dbReference type="GO" id="GO:0006096">
    <property type="term" value="P:glycolytic process"/>
    <property type="evidence" value="ECO:0007669"/>
    <property type="project" value="UniProtKB-KW"/>
</dbReference>
<comment type="function">
    <text evidence="2">Catalyzes the interconversion of 2-phosphoglycerate and 3-phosphoglycerate.</text>
</comment>
<evidence type="ECO:0000256" key="6">
    <source>
        <dbReference type="SAM" id="MobiDB-lite"/>
    </source>
</evidence>
<feature type="non-terminal residue" evidence="8">
    <location>
        <position position="299"/>
    </location>
</feature>
<dbReference type="Gene3D" id="3.40.720.10">
    <property type="entry name" value="Alkaline Phosphatase, subunit A"/>
    <property type="match status" value="1"/>
</dbReference>
<dbReference type="Pfam" id="PF01676">
    <property type="entry name" value="Metalloenzyme"/>
    <property type="match status" value="1"/>
</dbReference>